<comment type="caution">
    <text evidence="12">The sequence shown here is derived from an EMBL/GenBank/DDBJ whole genome shotgun (WGS) entry which is preliminary data.</text>
</comment>
<keyword evidence="3 10" id="KW-0812">Transmembrane</keyword>
<feature type="transmembrane region" description="Helical" evidence="10">
    <location>
        <begin position="7"/>
        <end position="30"/>
    </location>
</feature>
<dbReference type="Gene3D" id="3.80.10.10">
    <property type="entry name" value="Ribonuclease Inhibitor"/>
    <property type="match status" value="3"/>
</dbReference>
<sequence>MTISNQSYCFSGIVTLYFFFLVFLVLHAFASPCGHDQRDALLEFKHEFLVNKSNSSPLLSSWNKSSDCCSWEGVTCYAKSGKVISLDLSYTRLSNSSEKQYLTLKDCDLYGKIPSSLGNFSHLKKLDLSENDLMEINIPISFANLIKLSTFDISYHQFTGEFPLSLLNLTSSLTGLDVGDNLFKSTFSSDMSGFHNLEFFHIGGNSFSGPFPTSLFMFSLLRRVDLGRNQFKGPIVFKNVSSSPKFWVLTLDQNKFDGPIPKSLSKFENLVELDLSHNNFSGSFPKSSDFDYLTPETLCLSNNNLEGEIPSWFGGVLTLLVSHNSFSSFGKLDYGYLDGDIQTMDFSSNSFQGPLPHCLCKLNPLTPLNLGLSNNNFSGSIPRCLRNTITVLRGLNLQNNNLTGILPDVFVNATELVLVDVSNNRLEGKLPESLINCISLLLLNVKNNKIKDKFPSRMGYLPSLNVLILGSNDFYGPLYHHPHMSIGFQSLKIIDISHNHFNGTLPPFYFANWSEMTTLKEDRLDYMEYSYLYRISMEMVNKGFQRQNCSAFMDNPKLFGLEDICGKTDHVPSLTPKESEDFSEPKEQVISWKAAVIAYVPVLHHALAILVLQLYQPSNKKSFVSRCFLLNHGFKFCP</sequence>
<accession>A0A8X7Q153</accession>
<evidence type="ECO:0000256" key="7">
    <source>
        <dbReference type="ARBA" id="ARBA00023136"/>
    </source>
</evidence>
<evidence type="ECO:0000259" key="11">
    <source>
        <dbReference type="Pfam" id="PF08263"/>
    </source>
</evidence>
<gene>
    <name evidence="12" type="ORF">Bca52824_068062</name>
</gene>
<evidence type="ECO:0000256" key="9">
    <source>
        <dbReference type="ARBA" id="ARBA00023180"/>
    </source>
</evidence>
<keyword evidence="13" id="KW-1185">Reference proteome</keyword>
<organism evidence="12 13">
    <name type="scientific">Brassica carinata</name>
    <name type="common">Ethiopian mustard</name>
    <name type="synonym">Abyssinian cabbage</name>
    <dbReference type="NCBI Taxonomy" id="52824"/>
    <lineage>
        <taxon>Eukaryota</taxon>
        <taxon>Viridiplantae</taxon>
        <taxon>Streptophyta</taxon>
        <taxon>Embryophyta</taxon>
        <taxon>Tracheophyta</taxon>
        <taxon>Spermatophyta</taxon>
        <taxon>Magnoliopsida</taxon>
        <taxon>eudicotyledons</taxon>
        <taxon>Gunneridae</taxon>
        <taxon>Pentapetalae</taxon>
        <taxon>rosids</taxon>
        <taxon>malvids</taxon>
        <taxon>Brassicales</taxon>
        <taxon>Brassicaceae</taxon>
        <taxon>Brassiceae</taxon>
        <taxon>Brassica</taxon>
    </lineage>
</organism>
<dbReference type="SUPFAM" id="SSF52058">
    <property type="entry name" value="L domain-like"/>
    <property type="match status" value="2"/>
</dbReference>
<name>A0A8X7Q153_BRACI</name>
<keyword evidence="9" id="KW-0325">Glycoprotein</keyword>
<evidence type="ECO:0000256" key="6">
    <source>
        <dbReference type="ARBA" id="ARBA00022989"/>
    </source>
</evidence>
<dbReference type="InterPro" id="IPR046956">
    <property type="entry name" value="RLP23-like"/>
</dbReference>
<dbReference type="GO" id="GO:0016020">
    <property type="term" value="C:membrane"/>
    <property type="evidence" value="ECO:0007669"/>
    <property type="project" value="UniProtKB-SubCell"/>
</dbReference>
<dbReference type="InterPro" id="IPR032675">
    <property type="entry name" value="LRR_dom_sf"/>
</dbReference>
<dbReference type="Pfam" id="PF00560">
    <property type="entry name" value="LRR_1"/>
    <property type="match status" value="7"/>
</dbReference>
<feature type="domain" description="Leucine-rich repeat-containing N-terminal plant-type" evidence="11">
    <location>
        <begin position="36"/>
        <end position="76"/>
    </location>
</feature>
<evidence type="ECO:0000256" key="1">
    <source>
        <dbReference type="ARBA" id="ARBA00004479"/>
    </source>
</evidence>
<dbReference type="EMBL" id="JAAMPC010000014">
    <property type="protein sequence ID" value="KAG2260983.1"/>
    <property type="molecule type" value="Genomic_DNA"/>
</dbReference>
<evidence type="ECO:0000256" key="10">
    <source>
        <dbReference type="SAM" id="Phobius"/>
    </source>
</evidence>
<dbReference type="InterPro" id="IPR001611">
    <property type="entry name" value="Leu-rich_rpt"/>
</dbReference>
<keyword evidence="4" id="KW-0732">Signal</keyword>
<comment type="subcellular location">
    <subcellularLocation>
        <location evidence="1">Membrane</location>
        <topology evidence="1">Single-pass type I membrane protein</topology>
    </subcellularLocation>
</comment>
<reference evidence="12 13" key="1">
    <citation type="submission" date="2020-02" db="EMBL/GenBank/DDBJ databases">
        <authorList>
            <person name="Ma Q."/>
            <person name="Huang Y."/>
            <person name="Song X."/>
            <person name="Pei D."/>
        </authorList>
    </citation>
    <scope>NUCLEOTIDE SEQUENCE [LARGE SCALE GENOMIC DNA]</scope>
    <source>
        <strain evidence="12">Sxm20200214</strain>
        <tissue evidence="12">Leaf</tissue>
    </source>
</reference>
<keyword evidence="2" id="KW-0433">Leucine-rich repeat</keyword>
<dbReference type="OrthoDB" id="442066at2759"/>
<evidence type="ECO:0000256" key="4">
    <source>
        <dbReference type="ARBA" id="ARBA00022729"/>
    </source>
</evidence>
<keyword evidence="7 10" id="KW-0472">Membrane</keyword>
<keyword evidence="6 10" id="KW-1133">Transmembrane helix</keyword>
<proteinExistence type="predicted"/>
<dbReference type="AlphaFoldDB" id="A0A8X7Q153"/>
<evidence type="ECO:0000313" key="13">
    <source>
        <dbReference type="Proteomes" id="UP000886595"/>
    </source>
</evidence>
<dbReference type="PANTHER" id="PTHR48061:SF2">
    <property type="entry name" value="RECEPTOR LIKE PROTEIN 30-LIKE"/>
    <property type="match status" value="1"/>
</dbReference>
<evidence type="ECO:0000256" key="2">
    <source>
        <dbReference type="ARBA" id="ARBA00022614"/>
    </source>
</evidence>
<dbReference type="InterPro" id="IPR013210">
    <property type="entry name" value="LRR_N_plant-typ"/>
</dbReference>
<evidence type="ECO:0000256" key="3">
    <source>
        <dbReference type="ARBA" id="ARBA00022692"/>
    </source>
</evidence>
<keyword evidence="8" id="KW-0675">Receptor</keyword>
<protein>
    <recommendedName>
        <fullName evidence="11">Leucine-rich repeat-containing N-terminal plant-type domain-containing protein</fullName>
    </recommendedName>
</protein>
<dbReference type="Pfam" id="PF08263">
    <property type="entry name" value="LRRNT_2"/>
    <property type="match status" value="1"/>
</dbReference>
<evidence type="ECO:0000256" key="8">
    <source>
        <dbReference type="ARBA" id="ARBA00023170"/>
    </source>
</evidence>
<evidence type="ECO:0000313" key="12">
    <source>
        <dbReference type="EMBL" id="KAG2260983.1"/>
    </source>
</evidence>
<dbReference type="Proteomes" id="UP000886595">
    <property type="component" value="Unassembled WGS sequence"/>
</dbReference>
<evidence type="ECO:0000256" key="5">
    <source>
        <dbReference type="ARBA" id="ARBA00022737"/>
    </source>
</evidence>
<keyword evidence="5" id="KW-0677">Repeat</keyword>
<dbReference type="PANTHER" id="PTHR48061">
    <property type="entry name" value="LEUCINE-RICH REPEAT RECEPTOR PROTEIN KINASE EMS1-LIKE-RELATED"/>
    <property type="match status" value="1"/>
</dbReference>